<protein>
    <recommendedName>
        <fullName evidence="2">Guanylate cyclase domain-containing protein</fullName>
    </recommendedName>
</protein>
<sequence>MDKFEGNHKIPKAIQEILDNRDQLDQMLKEKFTKQVAVMFADLKGSTEFFETYGDIAGLAMINKYNSLLMPVIEERGRVVEV</sequence>
<evidence type="ECO:0000313" key="1">
    <source>
        <dbReference type="EMBL" id="KKN01012.1"/>
    </source>
</evidence>
<accession>A0A0F9MNL9</accession>
<reference evidence="1" key="1">
    <citation type="journal article" date="2015" name="Nature">
        <title>Complex archaea that bridge the gap between prokaryotes and eukaryotes.</title>
        <authorList>
            <person name="Spang A."/>
            <person name="Saw J.H."/>
            <person name="Jorgensen S.L."/>
            <person name="Zaremba-Niedzwiedzka K."/>
            <person name="Martijn J."/>
            <person name="Lind A.E."/>
            <person name="van Eijk R."/>
            <person name="Schleper C."/>
            <person name="Guy L."/>
            <person name="Ettema T.J."/>
        </authorList>
    </citation>
    <scope>NUCLEOTIDE SEQUENCE</scope>
</reference>
<dbReference type="InterPro" id="IPR029787">
    <property type="entry name" value="Nucleotide_cyclase"/>
</dbReference>
<dbReference type="AlphaFoldDB" id="A0A0F9MNL9"/>
<gene>
    <name evidence="1" type="ORF">LCGC14_1132090</name>
</gene>
<dbReference type="EMBL" id="LAZR01005309">
    <property type="protein sequence ID" value="KKN01012.1"/>
    <property type="molecule type" value="Genomic_DNA"/>
</dbReference>
<dbReference type="SUPFAM" id="SSF55073">
    <property type="entry name" value="Nucleotide cyclase"/>
    <property type="match status" value="1"/>
</dbReference>
<proteinExistence type="predicted"/>
<feature type="non-terminal residue" evidence="1">
    <location>
        <position position="82"/>
    </location>
</feature>
<name>A0A0F9MNL9_9ZZZZ</name>
<dbReference type="Gene3D" id="3.30.70.1230">
    <property type="entry name" value="Nucleotide cyclase"/>
    <property type="match status" value="1"/>
</dbReference>
<organism evidence="1">
    <name type="scientific">marine sediment metagenome</name>
    <dbReference type="NCBI Taxonomy" id="412755"/>
    <lineage>
        <taxon>unclassified sequences</taxon>
        <taxon>metagenomes</taxon>
        <taxon>ecological metagenomes</taxon>
    </lineage>
</organism>
<comment type="caution">
    <text evidence="1">The sequence shown here is derived from an EMBL/GenBank/DDBJ whole genome shotgun (WGS) entry which is preliminary data.</text>
</comment>
<evidence type="ECO:0008006" key="2">
    <source>
        <dbReference type="Google" id="ProtNLM"/>
    </source>
</evidence>